<protein>
    <submittedName>
        <fullName evidence="1">Nuclear protein UL24</fullName>
    </submittedName>
</protein>
<dbReference type="Pfam" id="PF01646">
    <property type="entry name" value="Herpes_UL24"/>
    <property type="match status" value="1"/>
</dbReference>
<accession>A0A2H4V7G8</accession>
<evidence type="ECO:0000313" key="1">
    <source>
        <dbReference type="EMBL" id="AUB50937.1"/>
    </source>
</evidence>
<gene>
    <name evidence="1" type="primary">MDV035</name>
</gene>
<dbReference type="InterPro" id="IPR002580">
    <property type="entry name" value="Herpes_UL24"/>
</dbReference>
<name>A0A2H4V7G8_9ALPH</name>
<organism evidence="1">
    <name type="scientific">Gallid alphaherpesvirus 2</name>
    <dbReference type="NCBI Taxonomy" id="10390"/>
    <lineage>
        <taxon>Viruses</taxon>
        <taxon>Duplodnaviria</taxon>
        <taxon>Heunggongvirae</taxon>
        <taxon>Peploviricota</taxon>
        <taxon>Herviviricetes</taxon>
        <taxon>Herpesvirales</taxon>
        <taxon>Orthoherpesviridae</taxon>
        <taxon>Alphaherpesvirinae</taxon>
        <taxon>Mardivirus</taxon>
        <taxon>Mardivirus gallidalpha2</taxon>
    </lineage>
</organism>
<reference evidence="1" key="1">
    <citation type="journal article" date="2017" name="Evol. Appl.">
        <title>A phylogenomic analysis of Marek's disease virus reveals independent paths to virulence in Eurasia and North America.</title>
        <authorList>
            <person name="Trimpert J."/>
            <person name="Groenke N."/>
            <person name="Jenckel M."/>
            <person name="He S."/>
            <person name="Kunec D."/>
            <person name="Szpara M.L."/>
            <person name="Spatz S.J."/>
            <person name="Osterrieder N."/>
            <person name="McMahon D.P."/>
        </authorList>
    </citation>
    <scope>NUCLEOTIDE SEQUENCE</scope>
    <source>
        <strain evidence="1">ATE2539</strain>
    </source>
</reference>
<proteinExistence type="predicted"/>
<sequence>MSSEMPLPTTIVAPTCSMGEKNVLKRYRRQVSSTRNFKRHVNTNVLRKRRLAAGVRCHDRFYKRLYAEAMCLGSQVYDWPGRSFAKIFGKVMVLDVFKQLTDFRLVFEVNLERRRPDCICMFKLPRDLWEVGCDGVCVILELKTCKFSRNLKTRSKHEQRLTGIKQLLDSKSLIGQIAPQGSDCIVICPMLVFVARRKLSVLHVMCLKKRHIVTDFHRLCSILATASDYKARITDTHKILKRHNTNTIHIQRRSGKASADVTDLRNHIACNKTATLSFSNNQERTGGTAMRNMANIIARLVQRP</sequence>
<dbReference type="EMBL" id="MF431493">
    <property type="protein sequence ID" value="AUB50937.1"/>
    <property type="molecule type" value="Genomic_DNA"/>
</dbReference>